<feature type="chain" id="PRO_5043044598" evidence="2">
    <location>
        <begin position="19"/>
        <end position="526"/>
    </location>
</feature>
<dbReference type="EMBL" id="JBAMIC010000004">
    <property type="protein sequence ID" value="KAK7106935.1"/>
    <property type="molecule type" value="Genomic_DNA"/>
</dbReference>
<name>A0AAN9BK47_9CAEN</name>
<feature type="compositionally biased region" description="Low complexity" evidence="1">
    <location>
        <begin position="363"/>
        <end position="372"/>
    </location>
</feature>
<proteinExistence type="predicted"/>
<feature type="region of interest" description="Disordered" evidence="1">
    <location>
        <begin position="218"/>
        <end position="489"/>
    </location>
</feature>
<dbReference type="AlphaFoldDB" id="A0AAN9BK47"/>
<evidence type="ECO:0000313" key="3">
    <source>
        <dbReference type="EMBL" id="KAK7106935.1"/>
    </source>
</evidence>
<evidence type="ECO:0000256" key="2">
    <source>
        <dbReference type="SAM" id="SignalP"/>
    </source>
</evidence>
<comment type="caution">
    <text evidence="3">The sequence shown here is derived from an EMBL/GenBank/DDBJ whole genome shotgun (WGS) entry which is preliminary data.</text>
</comment>
<reference evidence="3 4" key="1">
    <citation type="submission" date="2024-02" db="EMBL/GenBank/DDBJ databases">
        <title>Chromosome-scale genome assembly of the rough periwinkle Littorina saxatilis.</title>
        <authorList>
            <person name="De Jode A."/>
            <person name="Faria R."/>
            <person name="Formenti G."/>
            <person name="Sims Y."/>
            <person name="Smith T.P."/>
            <person name="Tracey A."/>
            <person name="Wood J.M.D."/>
            <person name="Zagrodzka Z.B."/>
            <person name="Johannesson K."/>
            <person name="Butlin R.K."/>
            <person name="Leder E.H."/>
        </authorList>
    </citation>
    <scope>NUCLEOTIDE SEQUENCE [LARGE SCALE GENOMIC DNA]</scope>
    <source>
        <strain evidence="3">Snail1</strain>
        <tissue evidence="3">Muscle</tissue>
    </source>
</reference>
<feature type="compositionally biased region" description="Basic residues" evidence="1">
    <location>
        <begin position="226"/>
        <end position="241"/>
    </location>
</feature>
<feature type="compositionally biased region" description="Acidic residues" evidence="1">
    <location>
        <begin position="58"/>
        <end position="110"/>
    </location>
</feature>
<feature type="compositionally biased region" description="Polar residues" evidence="1">
    <location>
        <begin position="432"/>
        <end position="448"/>
    </location>
</feature>
<keyword evidence="4" id="KW-1185">Reference proteome</keyword>
<organism evidence="3 4">
    <name type="scientific">Littorina saxatilis</name>
    <dbReference type="NCBI Taxonomy" id="31220"/>
    <lineage>
        <taxon>Eukaryota</taxon>
        <taxon>Metazoa</taxon>
        <taxon>Spiralia</taxon>
        <taxon>Lophotrochozoa</taxon>
        <taxon>Mollusca</taxon>
        <taxon>Gastropoda</taxon>
        <taxon>Caenogastropoda</taxon>
        <taxon>Littorinimorpha</taxon>
        <taxon>Littorinoidea</taxon>
        <taxon>Littorinidae</taxon>
        <taxon>Littorina</taxon>
    </lineage>
</organism>
<feature type="signal peptide" evidence="2">
    <location>
        <begin position="1"/>
        <end position="18"/>
    </location>
</feature>
<feature type="compositionally biased region" description="Basic and acidic residues" evidence="1">
    <location>
        <begin position="30"/>
        <end position="39"/>
    </location>
</feature>
<sequence>MGSLQLAVIFGCLSVVCATSMARLEPDLKTYPSFHHDDLEPSTGDEFDDDGWAIPAGEDLDEYSTDYPEDYDYSTEEPENDDYSTEEPESYDYSTEEPESYDYSTEEPESYESTTEVSESFNSMDEDHDSRVFGMDKNTVKEDGEGEMDEGDLGIDSVVDGRRNRTEAMLQLINETYVLMQDLPPPDVDNSTCHWKNRTAFVKKFAFRVMAIIETRGSHKHWDPSHHHKHHRGPSHHRSRGPNKEFPLPHLLPSSPTDGRIPAQMSAGVPDRRPRPLPSAESEGFMGNNGGGRGMGPTPGKPPSSSSTGNAMIGQVMGSIFGKKNPTTSNQKPAGGRWGGWRNMEKEQKQGGGPGKGSGGQWKAGETQPAEGGKQGGPGQRWGGKGAGGGWGGNRGGGGEGGRGGGRGGGEGGEGEGGALGPHVNHSRQPGAGTQTDNNTGSSNSMSFPNPFRRPQSPSSSMGMGLGGGSGAPSPPGSPGAGMGGANLGNALLGLMENLGKVGKGAGAGTGSANIMSLLSLLNRRR</sequence>
<protein>
    <submittedName>
        <fullName evidence="3">Uncharacterized protein</fullName>
    </submittedName>
</protein>
<feature type="compositionally biased region" description="Gly residues" evidence="1">
    <location>
        <begin position="350"/>
        <end position="362"/>
    </location>
</feature>
<dbReference type="Proteomes" id="UP001374579">
    <property type="component" value="Unassembled WGS sequence"/>
</dbReference>
<gene>
    <name evidence="3" type="ORF">V1264_014954</name>
</gene>
<keyword evidence="2" id="KW-0732">Signal</keyword>
<evidence type="ECO:0000256" key="1">
    <source>
        <dbReference type="SAM" id="MobiDB-lite"/>
    </source>
</evidence>
<evidence type="ECO:0000313" key="4">
    <source>
        <dbReference type="Proteomes" id="UP001374579"/>
    </source>
</evidence>
<feature type="compositionally biased region" description="Gly residues" evidence="1">
    <location>
        <begin position="373"/>
        <end position="420"/>
    </location>
</feature>
<feature type="compositionally biased region" description="Low complexity" evidence="1">
    <location>
        <begin position="111"/>
        <end position="120"/>
    </location>
</feature>
<feature type="region of interest" description="Disordered" evidence="1">
    <location>
        <begin position="30"/>
        <end position="131"/>
    </location>
</feature>
<accession>A0AAN9BK47</accession>
<feature type="compositionally biased region" description="Gly residues" evidence="1">
    <location>
        <begin position="287"/>
        <end position="297"/>
    </location>
</feature>